<feature type="non-terminal residue" evidence="1">
    <location>
        <position position="1"/>
    </location>
</feature>
<reference evidence="1" key="1">
    <citation type="journal article" date="2015" name="Nature">
        <title>Complex archaea that bridge the gap between prokaryotes and eukaryotes.</title>
        <authorList>
            <person name="Spang A."/>
            <person name="Saw J.H."/>
            <person name="Jorgensen S.L."/>
            <person name="Zaremba-Niedzwiedzka K."/>
            <person name="Martijn J."/>
            <person name="Lind A.E."/>
            <person name="van Eijk R."/>
            <person name="Schleper C."/>
            <person name="Guy L."/>
            <person name="Ettema T.J."/>
        </authorList>
    </citation>
    <scope>NUCLEOTIDE SEQUENCE</scope>
</reference>
<evidence type="ECO:0000313" key="1">
    <source>
        <dbReference type="EMBL" id="KKK96652.1"/>
    </source>
</evidence>
<comment type="caution">
    <text evidence="1">The sequence shown here is derived from an EMBL/GenBank/DDBJ whole genome shotgun (WGS) entry which is preliminary data.</text>
</comment>
<sequence>PTDDDGSTISSPPSYWATNIGETNWTFGLAANLNQDLNSLTNWEGDAATTDQKKYWSDIASDIIGSLNVMDQICRQLHGFSIRGGTILCRSTLLDYIIKNTAILNLLRGTTFEQQGARDFITIPQLESYFVDGLGYTFAPYDTFWTYETGLSKSADHSSTIVHYLKENEIIILPPGNLGGNAMMGTCSIEHQDESWRPGIMPWMLRDPRPPFTREAGVHTVAWPVFEHLTWCRLQVLS</sequence>
<proteinExistence type="predicted"/>
<accession>A0A0F8ZS20</accession>
<name>A0A0F8ZS20_9ZZZZ</name>
<gene>
    <name evidence="1" type="ORF">LCGC14_2660610</name>
</gene>
<dbReference type="AlphaFoldDB" id="A0A0F8ZS20"/>
<dbReference type="EMBL" id="LAZR01046385">
    <property type="protein sequence ID" value="KKK96652.1"/>
    <property type="molecule type" value="Genomic_DNA"/>
</dbReference>
<protein>
    <submittedName>
        <fullName evidence="1">Uncharacterized protein</fullName>
    </submittedName>
</protein>
<organism evidence="1">
    <name type="scientific">marine sediment metagenome</name>
    <dbReference type="NCBI Taxonomy" id="412755"/>
    <lineage>
        <taxon>unclassified sequences</taxon>
        <taxon>metagenomes</taxon>
        <taxon>ecological metagenomes</taxon>
    </lineage>
</organism>